<name>A0A1F5EAD5_9BACT</name>
<reference evidence="2 3" key="1">
    <citation type="journal article" date="2016" name="Nat. Commun.">
        <title>Thousands of microbial genomes shed light on interconnected biogeochemical processes in an aquifer system.</title>
        <authorList>
            <person name="Anantharaman K."/>
            <person name="Brown C.T."/>
            <person name="Hug L.A."/>
            <person name="Sharon I."/>
            <person name="Castelle C.J."/>
            <person name="Probst A.J."/>
            <person name="Thomas B.C."/>
            <person name="Singh A."/>
            <person name="Wilkins M.J."/>
            <person name="Karaoz U."/>
            <person name="Brodie E.L."/>
            <person name="Williams K.H."/>
            <person name="Hubbard S.S."/>
            <person name="Banfield J.F."/>
        </authorList>
    </citation>
    <scope>NUCLEOTIDE SEQUENCE [LARGE SCALE GENOMIC DNA]</scope>
</reference>
<comment type="caution">
    <text evidence="2">The sequence shown here is derived from an EMBL/GenBank/DDBJ whole genome shotgun (WGS) entry which is preliminary data.</text>
</comment>
<evidence type="ECO:0000256" key="1">
    <source>
        <dbReference type="SAM" id="Phobius"/>
    </source>
</evidence>
<accession>A0A1F5EAD5</accession>
<feature type="transmembrane region" description="Helical" evidence="1">
    <location>
        <begin position="71"/>
        <end position="90"/>
    </location>
</feature>
<organism evidence="2 3">
    <name type="scientific">Candidatus Berkelbacteria bacterium RIFCSPLOWO2_01_FULL_50_28</name>
    <dbReference type="NCBI Taxonomy" id="1797471"/>
    <lineage>
        <taxon>Bacteria</taxon>
        <taxon>Candidatus Berkelbacteria</taxon>
    </lineage>
</organism>
<feature type="transmembrane region" description="Helical" evidence="1">
    <location>
        <begin position="110"/>
        <end position="129"/>
    </location>
</feature>
<keyword evidence="1" id="KW-0812">Transmembrane</keyword>
<gene>
    <name evidence="2" type="ORF">A3A71_03790</name>
</gene>
<dbReference type="AlphaFoldDB" id="A0A1F5EAD5"/>
<feature type="transmembrane region" description="Helical" evidence="1">
    <location>
        <begin position="6"/>
        <end position="24"/>
    </location>
</feature>
<feature type="transmembrane region" description="Helical" evidence="1">
    <location>
        <begin position="31"/>
        <end position="51"/>
    </location>
</feature>
<dbReference type="Proteomes" id="UP000177481">
    <property type="component" value="Unassembled WGS sequence"/>
</dbReference>
<dbReference type="EMBL" id="MEZX01000003">
    <property type="protein sequence ID" value="OGD64270.1"/>
    <property type="molecule type" value="Genomic_DNA"/>
</dbReference>
<keyword evidence="1" id="KW-0472">Membrane</keyword>
<evidence type="ECO:0000313" key="3">
    <source>
        <dbReference type="Proteomes" id="UP000177481"/>
    </source>
</evidence>
<feature type="transmembrane region" description="Helical" evidence="1">
    <location>
        <begin position="152"/>
        <end position="169"/>
    </location>
</feature>
<protein>
    <submittedName>
        <fullName evidence="2">Uncharacterized protein</fullName>
    </submittedName>
</protein>
<evidence type="ECO:0000313" key="2">
    <source>
        <dbReference type="EMBL" id="OGD64270.1"/>
    </source>
</evidence>
<proteinExistence type="predicted"/>
<sequence length="176" mass="18899">MQAVPSWDLFLTIFFIVSIGYSFVLQRDKVVVTLLAIYAGIVVATVIGPSAQDFFQGNKTVGDQLFVKANASPFSVSAGLFILTTIVVSVRSGLGRGGSSSSSKLSAFELALFSFLNSALILTAIFSFMDKEAATQFAAHSRIARIFIDRELWWTIAPIIALVATGGLGKSRSSDY</sequence>
<keyword evidence="1" id="KW-1133">Transmembrane helix</keyword>